<feature type="compositionally biased region" description="Basic and acidic residues" evidence="1">
    <location>
        <begin position="329"/>
        <end position="340"/>
    </location>
</feature>
<protein>
    <recommendedName>
        <fullName evidence="4">SP-RING-type domain-containing protein</fullName>
    </recommendedName>
</protein>
<evidence type="ECO:0000313" key="3">
    <source>
        <dbReference type="Proteomes" id="UP001153292"/>
    </source>
</evidence>
<proteinExistence type="predicted"/>
<name>A0ABN8BAS8_CHISP</name>
<evidence type="ECO:0000313" key="2">
    <source>
        <dbReference type="EMBL" id="CAH0403883.1"/>
    </source>
</evidence>
<dbReference type="EMBL" id="OU963919">
    <property type="protein sequence ID" value="CAH0403883.1"/>
    <property type="molecule type" value="Genomic_DNA"/>
</dbReference>
<feature type="region of interest" description="Disordered" evidence="1">
    <location>
        <begin position="326"/>
        <end position="345"/>
    </location>
</feature>
<accession>A0ABN8BAS8</accession>
<keyword evidence="3" id="KW-1185">Reference proteome</keyword>
<sequence length="373" mass="42664">MSPQAYMATKNKWICPTCNMTSRRPKGDETPTRRQFEQVSTDADMSCDDVVEQWEWGELNKKFCEMESRFSAIEDRLIETEKKSSVIPQLKADLDSAKNAIAALELENHKRDQFSRMNNVEISGIPVTAGENLYTLLHVISNKVNCSLSEQDIDSVAYMATKNKWICPTCNMTSRRPKGDETPTRRQFEQVSTDADMSCDDVVEQWEWGELNKKFCEMESRFSAIEDRLIETEKKSSVIPQLKADLDSAKNAIAALELENHKRDQFSRMNNVEISGIPVTAGENLYTLLHVISNKVNCSLSEQDIDSVAYMATKNKWICPTCNMTSRRPKGDETPTRRQFEQVSTDADMSCDDVVEQWEWGVRPIPQRTLRQV</sequence>
<dbReference type="Proteomes" id="UP001153292">
    <property type="component" value="Chromosome 26"/>
</dbReference>
<evidence type="ECO:0000256" key="1">
    <source>
        <dbReference type="SAM" id="MobiDB-lite"/>
    </source>
</evidence>
<gene>
    <name evidence="2" type="ORF">CHILSU_LOCUS7175</name>
</gene>
<reference evidence="2" key="1">
    <citation type="submission" date="2021-12" db="EMBL/GenBank/DDBJ databases">
        <authorList>
            <person name="King R."/>
        </authorList>
    </citation>
    <scope>NUCLEOTIDE SEQUENCE</scope>
</reference>
<organism evidence="2 3">
    <name type="scientific">Chilo suppressalis</name>
    <name type="common">Asiatic rice borer moth</name>
    <dbReference type="NCBI Taxonomy" id="168631"/>
    <lineage>
        <taxon>Eukaryota</taxon>
        <taxon>Metazoa</taxon>
        <taxon>Ecdysozoa</taxon>
        <taxon>Arthropoda</taxon>
        <taxon>Hexapoda</taxon>
        <taxon>Insecta</taxon>
        <taxon>Pterygota</taxon>
        <taxon>Neoptera</taxon>
        <taxon>Endopterygota</taxon>
        <taxon>Lepidoptera</taxon>
        <taxon>Glossata</taxon>
        <taxon>Ditrysia</taxon>
        <taxon>Pyraloidea</taxon>
        <taxon>Crambidae</taxon>
        <taxon>Crambinae</taxon>
        <taxon>Chilo</taxon>
    </lineage>
</organism>
<evidence type="ECO:0008006" key="4">
    <source>
        <dbReference type="Google" id="ProtNLM"/>
    </source>
</evidence>